<name>A0A498MTW5_LABRO</name>
<dbReference type="AlphaFoldDB" id="A0A498MTW5"/>
<proteinExistence type="predicted"/>
<keyword evidence="2" id="KW-1185">Reference proteome</keyword>
<protein>
    <submittedName>
        <fullName evidence="1">Uncharacterized protein</fullName>
    </submittedName>
</protein>
<reference evidence="1 2" key="1">
    <citation type="submission" date="2018-03" db="EMBL/GenBank/DDBJ databases">
        <title>Draft genome sequence of Rohu Carp (Labeo rohita).</title>
        <authorList>
            <person name="Das P."/>
            <person name="Kushwaha B."/>
            <person name="Joshi C.G."/>
            <person name="Kumar D."/>
            <person name="Nagpure N.S."/>
            <person name="Sahoo L."/>
            <person name="Das S.P."/>
            <person name="Bit A."/>
            <person name="Patnaik S."/>
            <person name="Meher P.K."/>
            <person name="Jayasankar P."/>
            <person name="Koringa P.G."/>
            <person name="Patel N.V."/>
            <person name="Hinsu A.T."/>
            <person name="Kumar R."/>
            <person name="Pandey M."/>
            <person name="Agarwal S."/>
            <person name="Srivastava S."/>
            <person name="Singh M."/>
            <person name="Iquebal M.A."/>
            <person name="Jaiswal S."/>
            <person name="Angadi U.B."/>
            <person name="Kumar N."/>
            <person name="Raza M."/>
            <person name="Shah T.M."/>
            <person name="Rai A."/>
            <person name="Jena J.K."/>
        </authorList>
    </citation>
    <scope>NUCLEOTIDE SEQUENCE [LARGE SCALE GENOMIC DNA]</scope>
    <source>
        <strain evidence="1">DASCIFA01</strain>
        <tissue evidence="1">Testis</tissue>
    </source>
</reference>
<evidence type="ECO:0000313" key="1">
    <source>
        <dbReference type="EMBL" id="RXN24081.1"/>
    </source>
</evidence>
<sequence length="110" mass="12611">MSTQLPKQVCVLICRSSRLRAPPKVRRRQSYGAVVCSQITVYDDRKIHVSHIHRFMIMLIVNLIFSRNLGEHRHHMKQTPPRSSQVADCNTLWIGRGSSVPRPNHSSEGL</sequence>
<gene>
    <name evidence="1" type="ORF">ROHU_006321</name>
</gene>
<evidence type="ECO:0000313" key="2">
    <source>
        <dbReference type="Proteomes" id="UP000290572"/>
    </source>
</evidence>
<dbReference type="EMBL" id="QBIY01012551">
    <property type="protein sequence ID" value="RXN24081.1"/>
    <property type="molecule type" value="Genomic_DNA"/>
</dbReference>
<accession>A0A498MTW5</accession>
<dbReference type="Proteomes" id="UP000290572">
    <property type="component" value="Unassembled WGS sequence"/>
</dbReference>
<comment type="caution">
    <text evidence="1">The sequence shown here is derived from an EMBL/GenBank/DDBJ whole genome shotgun (WGS) entry which is preliminary data.</text>
</comment>
<organism evidence="1 2">
    <name type="scientific">Labeo rohita</name>
    <name type="common">Indian major carp</name>
    <name type="synonym">Cyprinus rohita</name>
    <dbReference type="NCBI Taxonomy" id="84645"/>
    <lineage>
        <taxon>Eukaryota</taxon>
        <taxon>Metazoa</taxon>
        <taxon>Chordata</taxon>
        <taxon>Craniata</taxon>
        <taxon>Vertebrata</taxon>
        <taxon>Euteleostomi</taxon>
        <taxon>Actinopterygii</taxon>
        <taxon>Neopterygii</taxon>
        <taxon>Teleostei</taxon>
        <taxon>Ostariophysi</taxon>
        <taxon>Cypriniformes</taxon>
        <taxon>Cyprinidae</taxon>
        <taxon>Labeoninae</taxon>
        <taxon>Labeonini</taxon>
        <taxon>Labeo</taxon>
    </lineage>
</organism>